<dbReference type="RefSeq" id="WP_275594107.1">
    <property type="nucleotide sequence ID" value="NZ_CP102381.1"/>
</dbReference>
<evidence type="ECO:0000256" key="1">
    <source>
        <dbReference type="SAM" id="SignalP"/>
    </source>
</evidence>
<name>A0ABY8CCJ8_9GAMM</name>
<feature type="signal peptide" evidence="1">
    <location>
        <begin position="1"/>
        <end position="22"/>
    </location>
</feature>
<evidence type="ECO:0000313" key="2">
    <source>
        <dbReference type="EMBL" id="WEJ61848.1"/>
    </source>
</evidence>
<accession>A0ABY8CCJ8</accession>
<reference evidence="2 3" key="1">
    <citation type="submission" date="2022-06" db="EMBL/GenBank/DDBJ databases">
        <title>Thiomicrohabdus sp. nov, an obligately chemolithoautotrophic, sulfur-oxidizing bacterium isolated from beach of Guanyin Mountain. Amoy.</title>
        <authorList>
            <person name="Zhu H."/>
        </authorList>
    </citation>
    <scope>NUCLEOTIDE SEQUENCE [LARGE SCALE GENOMIC DNA]</scope>
    <source>
        <strain evidence="2 3">XGS-01</strain>
    </source>
</reference>
<proteinExistence type="predicted"/>
<dbReference type="Proteomes" id="UP001222275">
    <property type="component" value="Chromosome"/>
</dbReference>
<dbReference type="EMBL" id="CP102381">
    <property type="protein sequence ID" value="WEJ61848.1"/>
    <property type="molecule type" value="Genomic_DNA"/>
</dbReference>
<protein>
    <submittedName>
        <fullName evidence="2">Uncharacterized protein</fullName>
    </submittedName>
</protein>
<feature type="chain" id="PRO_5045426576" evidence="1">
    <location>
        <begin position="23"/>
        <end position="78"/>
    </location>
</feature>
<gene>
    <name evidence="2" type="ORF">NR989_07445</name>
</gene>
<sequence>MKLKNKVVVAGLTMVLSTSAWASQTPSDNIRVVQNQYSVHVENGKSYKDAYAALAYEIAYESVAVEATKPCRKMVRGL</sequence>
<keyword evidence="3" id="KW-1185">Reference proteome</keyword>
<evidence type="ECO:0000313" key="3">
    <source>
        <dbReference type="Proteomes" id="UP001222275"/>
    </source>
</evidence>
<organism evidence="2 3">
    <name type="scientific">Thiomicrorhabdus lithotrophica</name>
    <dbReference type="NCBI Taxonomy" id="2949997"/>
    <lineage>
        <taxon>Bacteria</taxon>
        <taxon>Pseudomonadati</taxon>
        <taxon>Pseudomonadota</taxon>
        <taxon>Gammaproteobacteria</taxon>
        <taxon>Thiotrichales</taxon>
        <taxon>Piscirickettsiaceae</taxon>
        <taxon>Thiomicrorhabdus</taxon>
    </lineage>
</organism>
<keyword evidence="1" id="KW-0732">Signal</keyword>